<reference evidence="3 4" key="1">
    <citation type="submission" date="2016-12" db="EMBL/GenBank/DDBJ databases">
        <title>Genomic comparison of strains in the 'Actinomyces naeslundii' group.</title>
        <authorList>
            <person name="Mughal S.R."/>
            <person name="Do T."/>
            <person name="Gilbert S.C."/>
            <person name="Witherden E.A."/>
            <person name="Didelot X."/>
            <person name="Beighton D."/>
        </authorList>
    </citation>
    <scope>NUCLEOTIDE SEQUENCE [LARGE SCALE GENOMIC DNA]</scope>
    <source>
        <strain evidence="3 4">NCTC 10301</strain>
    </source>
</reference>
<dbReference type="InterPro" id="IPR029057">
    <property type="entry name" value="PRTase-like"/>
</dbReference>
<dbReference type="RefSeq" id="WP_003779823.1">
    <property type="nucleotide sequence ID" value="NZ_CP066049.1"/>
</dbReference>
<dbReference type="Proteomes" id="UP000187035">
    <property type="component" value="Unassembled WGS sequence"/>
</dbReference>
<accession>A0A854EE00</accession>
<evidence type="ECO:0000313" key="3">
    <source>
        <dbReference type="EMBL" id="OMG38002.1"/>
    </source>
</evidence>
<comment type="similarity">
    <text evidence="1">Belongs to the ComF/GntX family.</text>
</comment>
<dbReference type="PANTHER" id="PTHR47505">
    <property type="entry name" value="DNA UTILIZATION PROTEIN YHGH"/>
    <property type="match status" value="1"/>
</dbReference>
<gene>
    <name evidence="3" type="ORF">BKH33_03010</name>
</gene>
<dbReference type="InterPro" id="IPR051910">
    <property type="entry name" value="ComF/GntX_DNA_util-trans"/>
</dbReference>
<organism evidence="3 4">
    <name type="scientific">Actinomyces naeslundii</name>
    <dbReference type="NCBI Taxonomy" id="1655"/>
    <lineage>
        <taxon>Bacteria</taxon>
        <taxon>Bacillati</taxon>
        <taxon>Actinomycetota</taxon>
        <taxon>Actinomycetes</taxon>
        <taxon>Actinomycetales</taxon>
        <taxon>Actinomycetaceae</taxon>
        <taxon>Actinomyces</taxon>
    </lineage>
</organism>
<comment type="caution">
    <text evidence="3">The sequence shown here is derived from an EMBL/GenBank/DDBJ whole genome shotgun (WGS) entry which is preliminary data.</text>
</comment>
<dbReference type="AlphaFoldDB" id="A0A854EE00"/>
<dbReference type="SUPFAM" id="SSF53271">
    <property type="entry name" value="PRTase-like"/>
    <property type="match status" value="1"/>
</dbReference>
<evidence type="ECO:0000256" key="2">
    <source>
        <dbReference type="SAM" id="MobiDB-lite"/>
    </source>
</evidence>
<dbReference type="GeneID" id="64255514"/>
<keyword evidence="3" id="KW-0808">Transferase</keyword>
<proteinExistence type="inferred from homology"/>
<name>A0A854EE00_ACTNA</name>
<protein>
    <submittedName>
        <fullName evidence="3">Phosphoribosyl transferase</fullName>
    </submittedName>
</protein>
<dbReference type="Gene3D" id="3.40.50.2020">
    <property type="match status" value="1"/>
</dbReference>
<dbReference type="PANTHER" id="PTHR47505:SF1">
    <property type="entry name" value="DNA UTILIZATION PROTEIN YHGH"/>
    <property type="match status" value="1"/>
</dbReference>
<sequence>MTHRPTIPQPSVAHRLIRGLSAGFSTGLSLGLPVSCAGCGCWETALCPRCRELLEGEPFNVEHADAAGDLDILALTTYTGPVRTMVLGWKNGSREDLAEVMAHAGRHLGRQWAQGRPAKEIWTESFPHTPALLVVPAPSGIARRLRGRLVAARLADAVASGIAEQWAQREQSTLWDEPPTGDAPASMPSREALPAPLVLSADLLRRRGGGAHQAGRSSRQRRGNRAAAPHLLAPVSGLPVLLVDDVVTTGATLGSCARAMQEAGGRVQGALTLSAAPPPAHARVTVPVRTVTATPTVRSTGVSVAAIDPEPSDLSACGDQGAHSGRGTREREA</sequence>
<evidence type="ECO:0000313" key="4">
    <source>
        <dbReference type="Proteomes" id="UP000187035"/>
    </source>
</evidence>
<dbReference type="CDD" id="cd06223">
    <property type="entry name" value="PRTases_typeI"/>
    <property type="match status" value="1"/>
</dbReference>
<dbReference type="InterPro" id="IPR000836">
    <property type="entry name" value="PRTase_dom"/>
</dbReference>
<feature type="region of interest" description="Disordered" evidence="2">
    <location>
        <begin position="308"/>
        <end position="333"/>
    </location>
</feature>
<feature type="region of interest" description="Disordered" evidence="2">
    <location>
        <begin position="169"/>
        <end position="191"/>
    </location>
</feature>
<evidence type="ECO:0000256" key="1">
    <source>
        <dbReference type="ARBA" id="ARBA00008007"/>
    </source>
</evidence>
<dbReference type="GO" id="GO:0016740">
    <property type="term" value="F:transferase activity"/>
    <property type="evidence" value="ECO:0007669"/>
    <property type="project" value="UniProtKB-KW"/>
</dbReference>
<dbReference type="EMBL" id="MSRR01000005">
    <property type="protein sequence ID" value="OMG38002.1"/>
    <property type="molecule type" value="Genomic_DNA"/>
</dbReference>